<organism evidence="5 7">
    <name type="scientific">Fopius arisanus</name>
    <dbReference type="NCBI Taxonomy" id="64838"/>
    <lineage>
        <taxon>Eukaryota</taxon>
        <taxon>Metazoa</taxon>
        <taxon>Ecdysozoa</taxon>
        <taxon>Arthropoda</taxon>
        <taxon>Hexapoda</taxon>
        <taxon>Insecta</taxon>
        <taxon>Pterygota</taxon>
        <taxon>Neoptera</taxon>
        <taxon>Endopterygota</taxon>
        <taxon>Hymenoptera</taxon>
        <taxon>Apocrita</taxon>
        <taxon>Ichneumonoidea</taxon>
        <taxon>Braconidae</taxon>
        <taxon>Opiinae</taxon>
        <taxon>Fopius</taxon>
    </lineage>
</organism>
<dbReference type="InterPro" id="IPR007175">
    <property type="entry name" value="Rpr2/Snm1/Rpp21"/>
</dbReference>
<evidence type="ECO:0000256" key="3">
    <source>
        <dbReference type="ARBA" id="ARBA00022833"/>
    </source>
</evidence>
<evidence type="ECO:0000313" key="7">
    <source>
        <dbReference type="RefSeq" id="XP_011305015.1"/>
    </source>
</evidence>
<dbReference type="OrthoDB" id="7687098at2759"/>
<evidence type="ECO:0000256" key="4">
    <source>
        <dbReference type="ARBA" id="ARBA00038402"/>
    </source>
</evidence>
<dbReference type="PANTHER" id="PTHR14742:SF0">
    <property type="entry name" value="RIBONUCLEASE P PROTEIN SUBUNIT P21"/>
    <property type="match status" value="1"/>
</dbReference>
<reference evidence="6 7" key="1">
    <citation type="submission" date="2025-04" db="UniProtKB">
        <authorList>
            <consortium name="RefSeq"/>
        </authorList>
    </citation>
    <scope>IDENTIFICATION</scope>
    <source>
        <strain evidence="6 7">USDA-PBARC FA_bdor</strain>
        <tissue evidence="6 7">Whole organism</tissue>
    </source>
</reference>
<evidence type="ECO:0000313" key="6">
    <source>
        <dbReference type="RefSeq" id="XP_011305007.1"/>
    </source>
</evidence>
<accession>A0A9R1U2R2</accession>
<dbReference type="Proteomes" id="UP000694866">
    <property type="component" value="Unplaced"/>
</dbReference>
<dbReference type="Pfam" id="PF04032">
    <property type="entry name" value="Rpr2"/>
    <property type="match status" value="1"/>
</dbReference>
<name>A0A9R1T913_9HYME</name>
<keyword evidence="2" id="KW-0479">Metal-binding</keyword>
<dbReference type="PANTHER" id="PTHR14742">
    <property type="entry name" value="RIBONUCLEASE P SUBUNIT P21"/>
    <property type="match status" value="1"/>
</dbReference>
<dbReference type="AlphaFoldDB" id="A0A9R1T913"/>
<keyword evidence="5" id="KW-1185">Reference proteome</keyword>
<proteinExistence type="inferred from homology"/>
<accession>A0A9R1T913</accession>
<dbReference type="RefSeq" id="XP_011305007.1">
    <property type="nucleotide sequence ID" value="XM_011306705.1"/>
</dbReference>
<protein>
    <submittedName>
        <fullName evidence="6 7">Ribonuclease P protein subunit rpr2 isoform X2</fullName>
    </submittedName>
</protein>
<sequence length="174" mass="19209">MGEQLCQGKDVFERMNYLLQAGQLLSSMKDFVGSSLCGNMMVSCGKRSVLRMEPDIKRSICKCCQTPLIAGESARVRLISKPLKAVKFTCLVCGTTKMIPTKRAYKLWTDQPEAVIKIFHYTPKCVVAIDHDVEKIVTSEGLTVKQGNTTDDAILKEKLIIQGPIGPKKIDLSG</sequence>
<dbReference type="Gene3D" id="6.20.50.20">
    <property type="match status" value="1"/>
</dbReference>
<gene>
    <name evidence="6 7" type="primary">Rpp21</name>
</gene>
<dbReference type="CTD" id="79897"/>
<evidence type="ECO:0000256" key="2">
    <source>
        <dbReference type="ARBA" id="ARBA00022723"/>
    </source>
</evidence>
<dbReference type="GO" id="GO:0008033">
    <property type="term" value="P:tRNA processing"/>
    <property type="evidence" value="ECO:0007669"/>
    <property type="project" value="UniProtKB-KW"/>
</dbReference>
<evidence type="ECO:0000256" key="1">
    <source>
        <dbReference type="ARBA" id="ARBA00022694"/>
    </source>
</evidence>
<dbReference type="GO" id="GO:0046872">
    <property type="term" value="F:metal ion binding"/>
    <property type="evidence" value="ECO:0007669"/>
    <property type="project" value="UniProtKB-KW"/>
</dbReference>
<dbReference type="RefSeq" id="XP_011305015.1">
    <property type="nucleotide sequence ID" value="XM_011306713.1"/>
</dbReference>
<keyword evidence="1" id="KW-0819">tRNA processing</keyword>
<dbReference type="GO" id="GO:0005655">
    <property type="term" value="C:nucleolar ribonuclease P complex"/>
    <property type="evidence" value="ECO:0007669"/>
    <property type="project" value="TreeGrafter"/>
</dbReference>
<comment type="similarity">
    <text evidence="4">Belongs to the eukaryotic/archaeal RNase P protein component 4 family.</text>
</comment>
<keyword evidence="3" id="KW-0862">Zinc</keyword>
<evidence type="ECO:0000313" key="5">
    <source>
        <dbReference type="Proteomes" id="UP000694866"/>
    </source>
</evidence>
<dbReference type="GeneID" id="105267677"/>